<dbReference type="SUPFAM" id="SSF52172">
    <property type="entry name" value="CheY-like"/>
    <property type="match status" value="1"/>
</dbReference>
<dbReference type="SUPFAM" id="SSF46894">
    <property type="entry name" value="C-terminal effector domain of the bipartite response regulators"/>
    <property type="match status" value="1"/>
</dbReference>
<name>A0A2S3UTV5_9HYPH</name>
<dbReference type="InterPro" id="IPR011006">
    <property type="entry name" value="CheY-like_superfamily"/>
</dbReference>
<dbReference type="PROSITE" id="PS50043">
    <property type="entry name" value="HTH_LUXR_2"/>
    <property type="match status" value="1"/>
</dbReference>
<dbReference type="SMART" id="SM00448">
    <property type="entry name" value="REC"/>
    <property type="match status" value="1"/>
</dbReference>
<feature type="domain" description="HTH luxR-type" evidence="6">
    <location>
        <begin position="156"/>
        <end position="221"/>
    </location>
</feature>
<dbReference type="InterPro" id="IPR016032">
    <property type="entry name" value="Sig_transdc_resp-reg_C-effctor"/>
</dbReference>
<keyword evidence="4" id="KW-0804">Transcription</keyword>
<keyword evidence="2" id="KW-0805">Transcription regulation</keyword>
<sequence>MTAHSPSPARRQTDKPIRVLLADDHELVRDGIRARLLKVPDLEVVGEATNGREAVSLAENLRPDVLLMDVSMPVMNGLEAARQVRKILPETAVLILSVYDNPEYVRGVVQAGARGYILKDISSAEMITAITSVATGGYYFSAAVGPTLVGATTSAPVEDPYGLTERERQVLTAIAGGQPNKEVAKDLGISVRTVESHRLNLREKVGNKNAAQLYKVAQDLGLLD</sequence>
<proteinExistence type="predicted"/>
<dbReference type="GO" id="GO:0000160">
    <property type="term" value="P:phosphorelay signal transduction system"/>
    <property type="evidence" value="ECO:0007669"/>
    <property type="project" value="InterPro"/>
</dbReference>
<dbReference type="InterPro" id="IPR000792">
    <property type="entry name" value="Tscrpt_reg_LuxR_C"/>
</dbReference>
<dbReference type="Gene3D" id="3.40.50.2300">
    <property type="match status" value="1"/>
</dbReference>
<evidence type="ECO:0000259" key="6">
    <source>
        <dbReference type="PROSITE" id="PS50043"/>
    </source>
</evidence>
<dbReference type="AlphaFoldDB" id="A0A2S3UTV5"/>
<dbReference type="PROSITE" id="PS50110">
    <property type="entry name" value="RESPONSE_REGULATORY"/>
    <property type="match status" value="1"/>
</dbReference>
<keyword evidence="9" id="KW-1185">Reference proteome</keyword>
<dbReference type="OrthoDB" id="9814495at2"/>
<feature type="domain" description="Response regulatory" evidence="7">
    <location>
        <begin position="18"/>
        <end position="134"/>
    </location>
</feature>
<protein>
    <submittedName>
        <fullName evidence="8">LuxR family two component transcriptional regulator</fullName>
    </submittedName>
</protein>
<dbReference type="GO" id="GO:0003677">
    <property type="term" value="F:DNA binding"/>
    <property type="evidence" value="ECO:0007669"/>
    <property type="project" value="UniProtKB-KW"/>
</dbReference>
<dbReference type="PANTHER" id="PTHR43214:SF41">
    <property type="entry name" value="NITRATE_NITRITE RESPONSE REGULATOR PROTEIN NARP"/>
    <property type="match status" value="1"/>
</dbReference>
<feature type="modified residue" description="4-aspartylphosphate" evidence="5">
    <location>
        <position position="69"/>
    </location>
</feature>
<dbReference type="SMART" id="SM00421">
    <property type="entry name" value="HTH_LUXR"/>
    <property type="match status" value="1"/>
</dbReference>
<dbReference type="InterPro" id="IPR001789">
    <property type="entry name" value="Sig_transdc_resp-reg_receiver"/>
</dbReference>
<accession>A0A2S3UTV5</accession>
<dbReference type="PANTHER" id="PTHR43214">
    <property type="entry name" value="TWO-COMPONENT RESPONSE REGULATOR"/>
    <property type="match status" value="1"/>
</dbReference>
<evidence type="ECO:0000256" key="4">
    <source>
        <dbReference type="ARBA" id="ARBA00023163"/>
    </source>
</evidence>
<evidence type="ECO:0000256" key="3">
    <source>
        <dbReference type="ARBA" id="ARBA00023125"/>
    </source>
</evidence>
<dbReference type="Proteomes" id="UP000236959">
    <property type="component" value="Unassembled WGS sequence"/>
</dbReference>
<keyword evidence="3" id="KW-0238">DNA-binding</keyword>
<dbReference type="CDD" id="cd17535">
    <property type="entry name" value="REC_NarL-like"/>
    <property type="match status" value="1"/>
</dbReference>
<dbReference type="RefSeq" id="WP_103222954.1">
    <property type="nucleotide sequence ID" value="NZ_PPCN01000005.1"/>
</dbReference>
<dbReference type="InterPro" id="IPR039420">
    <property type="entry name" value="WalR-like"/>
</dbReference>
<evidence type="ECO:0000259" key="7">
    <source>
        <dbReference type="PROSITE" id="PS50110"/>
    </source>
</evidence>
<dbReference type="PRINTS" id="PR00038">
    <property type="entry name" value="HTHLUXR"/>
</dbReference>
<dbReference type="InterPro" id="IPR058245">
    <property type="entry name" value="NreC/VraR/RcsB-like_REC"/>
</dbReference>
<reference evidence="8 9" key="1">
    <citation type="submission" date="2018-01" db="EMBL/GenBank/DDBJ databases">
        <title>Genomic Encyclopedia of Archaeal and Bacterial Type Strains, Phase II (KMG-II): from individual species to whole genera.</title>
        <authorList>
            <person name="Goeker M."/>
        </authorList>
    </citation>
    <scope>NUCLEOTIDE SEQUENCE [LARGE SCALE GENOMIC DNA]</scope>
    <source>
        <strain evidence="8 9">DSM 17023</strain>
    </source>
</reference>
<evidence type="ECO:0000256" key="5">
    <source>
        <dbReference type="PROSITE-ProRule" id="PRU00169"/>
    </source>
</evidence>
<comment type="caution">
    <text evidence="8">The sequence shown here is derived from an EMBL/GenBank/DDBJ whole genome shotgun (WGS) entry which is preliminary data.</text>
</comment>
<dbReference type="Pfam" id="PF00196">
    <property type="entry name" value="GerE"/>
    <property type="match status" value="1"/>
</dbReference>
<dbReference type="CDD" id="cd06170">
    <property type="entry name" value="LuxR_C_like"/>
    <property type="match status" value="1"/>
</dbReference>
<dbReference type="Pfam" id="PF00072">
    <property type="entry name" value="Response_reg"/>
    <property type="match status" value="1"/>
</dbReference>
<organism evidence="8 9">
    <name type="scientific">Roseibium marinum</name>
    <dbReference type="NCBI Taxonomy" id="281252"/>
    <lineage>
        <taxon>Bacteria</taxon>
        <taxon>Pseudomonadati</taxon>
        <taxon>Pseudomonadota</taxon>
        <taxon>Alphaproteobacteria</taxon>
        <taxon>Hyphomicrobiales</taxon>
        <taxon>Stappiaceae</taxon>
        <taxon>Roseibium</taxon>
    </lineage>
</organism>
<dbReference type="EMBL" id="PPCN01000005">
    <property type="protein sequence ID" value="POF31000.1"/>
    <property type="molecule type" value="Genomic_DNA"/>
</dbReference>
<keyword evidence="1 5" id="KW-0597">Phosphoprotein</keyword>
<evidence type="ECO:0000256" key="2">
    <source>
        <dbReference type="ARBA" id="ARBA00023015"/>
    </source>
</evidence>
<evidence type="ECO:0000313" key="8">
    <source>
        <dbReference type="EMBL" id="POF31000.1"/>
    </source>
</evidence>
<gene>
    <name evidence="8" type="ORF">CLV41_105178</name>
</gene>
<dbReference type="GO" id="GO:0006355">
    <property type="term" value="P:regulation of DNA-templated transcription"/>
    <property type="evidence" value="ECO:0007669"/>
    <property type="project" value="InterPro"/>
</dbReference>
<evidence type="ECO:0000256" key="1">
    <source>
        <dbReference type="ARBA" id="ARBA00022553"/>
    </source>
</evidence>
<dbReference type="PROSITE" id="PS00622">
    <property type="entry name" value="HTH_LUXR_1"/>
    <property type="match status" value="1"/>
</dbReference>
<evidence type="ECO:0000313" key="9">
    <source>
        <dbReference type="Proteomes" id="UP000236959"/>
    </source>
</evidence>